<dbReference type="AlphaFoldDB" id="A0A9P7CVS9"/>
<dbReference type="EMBL" id="JABBWD010000117">
    <property type="protein sequence ID" value="KAG1764882.1"/>
    <property type="molecule type" value="Genomic_DNA"/>
</dbReference>
<gene>
    <name evidence="1" type="ORF">EV702DRAFT_91604</name>
</gene>
<comment type="caution">
    <text evidence="1">The sequence shown here is derived from an EMBL/GenBank/DDBJ whole genome shotgun (WGS) entry which is preliminary data.</text>
</comment>
<evidence type="ECO:0000313" key="1">
    <source>
        <dbReference type="EMBL" id="KAG1764882.1"/>
    </source>
</evidence>
<evidence type="ECO:0000313" key="2">
    <source>
        <dbReference type="Proteomes" id="UP000714275"/>
    </source>
</evidence>
<accession>A0A9P7CVS9</accession>
<organism evidence="1 2">
    <name type="scientific">Suillus placidus</name>
    <dbReference type="NCBI Taxonomy" id="48579"/>
    <lineage>
        <taxon>Eukaryota</taxon>
        <taxon>Fungi</taxon>
        <taxon>Dikarya</taxon>
        <taxon>Basidiomycota</taxon>
        <taxon>Agaricomycotina</taxon>
        <taxon>Agaricomycetes</taxon>
        <taxon>Agaricomycetidae</taxon>
        <taxon>Boletales</taxon>
        <taxon>Suillineae</taxon>
        <taxon>Suillaceae</taxon>
        <taxon>Suillus</taxon>
    </lineage>
</organism>
<name>A0A9P7CVS9_9AGAM</name>
<dbReference type="OrthoDB" id="2623625at2759"/>
<reference evidence="1" key="1">
    <citation type="journal article" date="2020" name="New Phytol.">
        <title>Comparative genomics reveals dynamic genome evolution in host specialist ectomycorrhizal fungi.</title>
        <authorList>
            <person name="Lofgren L.A."/>
            <person name="Nguyen N.H."/>
            <person name="Vilgalys R."/>
            <person name="Ruytinx J."/>
            <person name="Liao H.L."/>
            <person name="Branco S."/>
            <person name="Kuo A."/>
            <person name="LaButti K."/>
            <person name="Lipzen A."/>
            <person name="Andreopoulos W."/>
            <person name="Pangilinan J."/>
            <person name="Riley R."/>
            <person name="Hundley H."/>
            <person name="Na H."/>
            <person name="Barry K."/>
            <person name="Grigoriev I.V."/>
            <person name="Stajich J.E."/>
            <person name="Kennedy P.G."/>
        </authorList>
    </citation>
    <scope>NUCLEOTIDE SEQUENCE</scope>
    <source>
        <strain evidence="1">DOB743</strain>
    </source>
</reference>
<proteinExistence type="predicted"/>
<protein>
    <submittedName>
        <fullName evidence="1">Uncharacterized protein</fullName>
    </submittedName>
</protein>
<sequence length="214" mass="24359">MSSASISTLSPPASDFLRSLHEGSSDTTPSKHDHFSKILYAGHDFEKQIYIISCSPCTASTLHHSYLAAQSRVRQYTEFVVLLKRTEAAWAEKLQEAGHVLTEKNLSRVSLKETTVEDDEQDILLAHTIETVSANLTTAQHRVRQYTQFLMILKSEEDAWAQRFQKASCEVTSLRVMLLPRFQLYFISILHGTHPNIPSRRQFYVLRVSKYGNG</sequence>
<keyword evidence="2" id="KW-1185">Reference proteome</keyword>
<dbReference type="Proteomes" id="UP000714275">
    <property type="component" value="Unassembled WGS sequence"/>
</dbReference>